<protein>
    <recommendedName>
        <fullName evidence="3">Htaa domain-containing protein</fullName>
    </recommendedName>
</protein>
<dbReference type="Pfam" id="PF04213">
    <property type="entry name" value="HtaA"/>
    <property type="match status" value="1"/>
</dbReference>
<dbReference type="EMBL" id="JACHNU010000004">
    <property type="protein sequence ID" value="MBB4663590.1"/>
    <property type="molecule type" value="Genomic_DNA"/>
</dbReference>
<dbReference type="RefSeq" id="WP_183343309.1">
    <property type="nucleotide sequence ID" value="NZ_JACHNU010000004.1"/>
</dbReference>
<dbReference type="InterPro" id="IPR007331">
    <property type="entry name" value="Htaa"/>
</dbReference>
<accession>A0A840II00</accession>
<comment type="caution">
    <text evidence="4">The sequence shown here is derived from an EMBL/GenBank/DDBJ whole genome shotgun (WGS) entry which is preliminary data.</text>
</comment>
<sequence>MTSSRRRARGLGAAALTAAVATATLAAPALAAPSGNTTIALKGPAARALRSQQVAISAKKPARAGAKRIVLPVHGATVNKNAARLTHRGAVTLRAKHGKRTRTVTLTAWRTQVGKKRSTISAKVGAKRVTLFTVAAPQRRVTLNATAGTARVTGATARLTPAGAKALRARLALRTLPAAQLGSAKVAAKTGKTSGRSNTPGTGGGTPNPGTGGGGTTPPPQQCGGFDSGRAPEASAPLARPATTTVRDVADAPMWWYVRDSWIRYMNTPDNGIRPADGAVLGPVESYPEPTESYRDPAESPRFAYSVRFAFNPAGSWYDPATNTGRFAYTGSIRFVWTSHFIDLTFKDPEIELNGDSSRMVFTVIGAACSNVPAKRIELLKLAPQQPTGEAPYAFPSMAATITEPGGILFSGQYFAGNPWGSVKSLAVTLAP</sequence>
<reference evidence="4 5" key="1">
    <citation type="submission" date="2020-08" db="EMBL/GenBank/DDBJ databases">
        <title>Genomic Encyclopedia of Archaeal and Bacterial Type Strains, Phase II (KMG-II): from individual species to whole genera.</title>
        <authorList>
            <person name="Goeker M."/>
        </authorList>
    </citation>
    <scope>NUCLEOTIDE SEQUENCE [LARGE SCALE GENOMIC DNA]</scope>
    <source>
        <strain evidence="4 5">DSM 23288</strain>
    </source>
</reference>
<evidence type="ECO:0000313" key="5">
    <source>
        <dbReference type="Proteomes" id="UP000585272"/>
    </source>
</evidence>
<evidence type="ECO:0000259" key="3">
    <source>
        <dbReference type="Pfam" id="PF04213"/>
    </source>
</evidence>
<proteinExistence type="predicted"/>
<feature type="signal peptide" evidence="2">
    <location>
        <begin position="1"/>
        <end position="31"/>
    </location>
</feature>
<evidence type="ECO:0000256" key="2">
    <source>
        <dbReference type="SAM" id="SignalP"/>
    </source>
</evidence>
<evidence type="ECO:0000313" key="4">
    <source>
        <dbReference type="EMBL" id="MBB4663590.1"/>
    </source>
</evidence>
<feature type="domain" description="Htaa" evidence="3">
    <location>
        <begin position="255"/>
        <end position="419"/>
    </location>
</feature>
<keyword evidence="5" id="KW-1185">Reference proteome</keyword>
<dbReference type="InterPro" id="IPR006311">
    <property type="entry name" value="TAT_signal"/>
</dbReference>
<feature type="compositionally biased region" description="Gly residues" evidence="1">
    <location>
        <begin position="201"/>
        <end position="216"/>
    </location>
</feature>
<evidence type="ECO:0000256" key="1">
    <source>
        <dbReference type="SAM" id="MobiDB-lite"/>
    </source>
</evidence>
<keyword evidence="2" id="KW-0732">Signal</keyword>
<name>A0A840II00_9ACTN</name>
<feature type="region of interest" description="Disordered" evidence="1">
    <location>
        <begin position="182"/>
        <end position="244"/>
    </location>
</feature>
<gene>
    <name evidence="4" type="ORF">BDZ31_003185</name>
</gene>
<dbReference type="Proteomes" id="UP000585272">
    <property type="component" value="Unassembled WGS sequence"/>
</dbReference>
<dbReference type="AlphaFoldDB" id="A0A840II00"/>
<organism evidence="4 5">
    <name type="scientific">Conexibacter arvalis</name>
    <dbReference type="NCBI Taxonomy" id="912552"/>
    <lineage>
        <taxon>Bacteria</taxon>
        <taxon>Bacillati</taxon>
        <taxon>Actinomycetota</taxon>
        <taxon>Thermoleophilia</taxon>
        <taxon>Solirubrobacterales</taxon>
        <taxon>Conexibacteraceae</taxon>
        <taxon>Conexibacter</taxon>
    </lineage>
</organism>
<dbReference type="PROSITE" id="PS51318">
    <property type="entry name" value="TAT"/>
    <property type="match status" value="1"/>
</dbReference>
<feature type="chain" id="PRO_5032786565" description="Htaa domain-containing protein" evidence="2">
    <location>
        <begin position="32"/>
        <end position="432"/>
    </location>
</feature>